<dbReference type="eggNOG" id="COG1737">
    <property type="taxonomic scope" value="Bacteria"/>
</dbReference>
<dbReference type="Gene3D" id="3.40.50.10490">
    <property type="entry name" value="Glucose-6-phosphate isomerase like protein, domain 1"/>
    <property type="match status" value="1"/>
</dbReference>
<keyword evidence="2 6" id="KW-0238">DNA-binding</keyword>
<reference evidence="6 7" key="1">
    <citation type="submission" date="2016-10" db="EMBL/GenBank/DDBJ databases">
        <authorList>
            <person name="de Groot N.N."/>
        </authorList>
    </citation>
    <scope>NUCLEOTIDE SEQUENCE [LARGE SCALE GENOMIC DNA]</scope>
    <source>
        <strain evidence="6 7">DSM 22788</strain>
    </source>
</reference>
<evidence type="ECO:0000313" key="6">
    <source>
        <dbReference type="EMBL" id="SDQ27955.1"/>
    </source>
</evidence>
<dbReference type="OrthoDB" id="3770404at2"/>
<dbReference type="RefSeq" id="WP_010157435.1">
    <property type="nucleotide sequence ID" value="NZ_FNKB01000001.1"/>
</dbReference>
<evidence type="ECO:0000256" key="1">
    <source>
        <dbReference type="ARBA" id="ARBA00023015"/>
    </source>
</evidence>
<dbReference type="PANTHER" id="PTHR30514:SF17">
    <property type="entry name" value="HTH-TYPE TRANSCRIPTIONAL REGULATOR MURR"/>
    <property type="match status" value="1"/>
</dbReference>
<evidence type="ECO:0000259" key="5">
    <source>
        <dbReference type="PROSITE" id="PS51464"/>
    </source>
</evidence>
<keyword evidence="3" id="KW-0804">Transcription</keyword>
<dbReference type="InterPro" id="IPR035472">
    <property type="entry name" value="RpiR-like_SIS"/>
</dbReference>
<keyword evidence="1" id="KW-0805">Transcription regulation</keyword>
<dbReference type="Gene3D" id="1.10.10.10">
    <property type="entry name" value="Winged helix-like DNA-binding domain superfamily/Winged helix DNA-binding domain"/>
    <property type="match status" value="1"/>
</dbReference>
<dbReference type="GO" id="GO:1901135">
    <property type="term" value="P:carbohydrate derivative metabolic process"/>
    <property type="evidence" value="ECO:0007669"/>
    <property type="project" value="InterPro"/>
</dbReference>
<sequence>MTTTWQGHPDARPSVRIASLAPALQRTERRVVEAIAADRDGAVACTAQALAERVGVGRTTVIRAAQSLGYDGYPQLRVALVQELALESAAAGVGAGAGAGGGAGAGAAGGGGGAGAAGGGANGAGAAGAGELGDATILSALRARIARLAARLDDTLAALTPEAVDAFVHALDSADRLLVVANGLSSPLGLDFAMRLASAGRPVEQFADAIAQQIAARQLGAGSVCVAFSGSGANRATLEAMSAARASGAQVLAVTSFARSAVEQRSDVALVVPPVGGSFHDELIHTSRAALMLLTEHLVDALVEMRGDRGREARAAVLTVLAGALEG</sequence>
<dbReference type="GO" id="GO:0097367">
    <property type="term" value="F:carbohydrate derivative binding"/>
    <property type="evidence" value="ECO:0007669"/>
    <property type="project" value="InterPro"/>
</dbReference>
<dbReference type="Pfam" id="PF01418">
    <property type="entry name" value="HTH_6"/>
    <property type="match status" value="1"/>
</dbReference>
<organism evidence="6 7">
    <name type="scientific">Leucobacter chromiiresistens</name>
    <dbReference type="NCBI Taxonomy" id="1079994"/>
    <lineage>
        <taxon>Bacteria</taxon>
        <taxon>Bacillati</taxon>
        <taxon>Actinomycetota</taxon>
        <taxon>Actinomycetes</taxon>
        <taxon>Micrococcales</taxon>
        <taxon>Microbacteriaceae</taxon>
        <taxon>Leucobacter</taxon>
    </lineage>
</organism>
<dbReference type="InterPro" id="IPR036388">
    <property type="entry name" value="WH-like_DNA-bd_sf"/>
</dbReference>
<dbReference type="GO" id="GO:0003677">
    <property type="term" value="F:DNA binding"/>
    <property type="evidence" value="ECO:0007669"/>
    <property type="project" value="UniProtKB-KW"/>
</dbReference>
<accession>A0A1H0ZKC7</accession>
<evidence type="ECO:0000313" key="7">
    <source>
        <dbReference type="Proteomes" id="UP000182690"/>
    </source>
</evidence>
<evidence type="ECO:0000259" key="4">
    <source>
        <dbReference type="PROSITE" id="PS51071"/>
    </source>
</evidence>
<gene>
    <name evidence="6" type="ORF">SAMN04488565_1847</name>
</gene>
<dbReference type="STRING" id="1079994.SAMN04488565_1847"/>
<dbReference type="CDD" id="cd05013">
    <property type="entry name" value="SIS_RpiR"/>
    <property type="match status" value="1"/>
</dbReference>
<evidence type="ECO:0000256" key="3">
    <source>
        <dbReference type="ARBA" id="ARBA00023163"/>
    </source>
</evidence>
<dbReference type="AlphaFoldDB" id="A0A1H0ZKC7"/>
<dbReference type="InterPro" id="IPR000281">
    <property type="entry name" value="HTH_RpiR"/>
</dbReference>
<dbReference type="SUPFAM" id="SSF53697">
    <property type="entry name" value="SIS domain"/>
    <property type="match status" value="1"/>
</dbReference>
<dbReference type="InterPro" id="IPR009057">
    <property type="entry name" value="Homeodomain-like_sf"/>
</dbReference>
<proteinExistence type="predicted"/>
<dbReference type="EMBL" id="FNKB01000001">
    <property type="protein sequence ID" value="SDQ27955.1"/>
    <property type="molecule type" value="Genomic_DNA"/>
</dbReference>
<feature type="domain" description="HTH rpiR-type" evidence="4">
    <location>
        <begin position="11"/>
        <end position="87"/>
    </location>
</feature>
<dbReference type="PANTHER" id="PTHR30514">
    <property type="entry name" value="GLUCOKINASE"/>
    <property type="match status" value="1"/>
</dbReference>
<evidence type="ECO:0000256" key="2">
    <source>
        <dbReference type="ARBA" id="ARBA00023125"/>
    </source>
</evidence>
<dbReference type="InterPro" id="IPR001347">
    <property type="entry name" value="SIS_dom"/>
</dbReference>
<dbReference type="PROSITE" id="PS51464">
    <property type="entry name" value="SIS"/>
    <property type="match status" value="1"/>
</dbReference>
<dbReference type="PROSITE" id="PS51071">
    <property type="entry name" value="HTH_RPIR"/>
    <property type="match status" value="1"/>
</dbReference>
<dbReference type="SUPFAM" id="SSF46689">
    <property type="entry name" value="Homeodomain-like"/>
    <property type="match status" value="1"/>
</dbReference>
<dbReference type="InterPro" id="IPR046348">
    <property type="entry name" value="SIS_dom_sf"/>
</dbReference>
<dbReference type="Proteomes" id="UP000182690">
    <property type="component" value="Unassembled WGS sequence"/>
</dbReference>
<dbReference type="GO" id="GO:0003700">
    <property type="term" value="F:DNA-binding transcription factor activity"/>
    <property type="evidence" value="ECO:0007669"/>
    <property type="project" value="InterPro"/>
</dbReference>
<name>A0A1H0ZKC7_9MICO</name>
<dbReference type="InterPro" id="IPR047640">
    <property type="entry name" value="RpiR-like"/>
</dbReference>
<protein>
    <submittedName>
        <fullName evidence="6">DNA-binding transcriptional regulator, MurR/RpiR family, contains HTH and SIS domains</fullName>
    </submittedName>
</protein>
<feature type="domain" description="SIS" evidence="5">
    <location>
        <begin position="167"/>
        <end position="308"/>
    </location>
</feature>
<dbReference type="Pfam" id="PF01380">
    <property type="entry name" value="SIS"/>
    <property type="match status" value="1"/>
</dbReference>